<name>A0A3Q4MJE9_NEOBR</name>
<reference evidence="1" key="1">
    <citation type="submission" date="2025-08" db="UniProtKB">
        <authorList>
            <consortium name="Ensembl"/>
        </authorList>
    </citation>
    <scope>IDENTIFICATION</scope>
</reference>
<dbReference type="InterPro" id="IPR051239">
    <property type="entry name" value="2'-dNMP_N-hydrolase"/>
</dbReference>
<evidence type="ECO:0008006" key="3">
    <source>
        <dbReference type="Google" id="ProtNLM"/>
    </source>
</evidence>
<dbReference type="PANTHER" id="PTHR15364">
    <property type="entry name" value="2'-DEOXYNUCLEOSIDE 5'-PHOSPHATE N-HYDROLASE 1"/>
    <property type="match status" value="1"/>
</dbReference>
<organism evidence="1 2">
    <name type="scientific">Neolamprologus brichardi</name>
    <name type="common">Fairy cichlid</name>
    <name type="synonym">Lamprologus brichardi</name>
    <dbReference type="NCBI Taxonomy" id="32507"/>
    <lineage>
        <taxon>Eukaryota</taxon>
        <taxon>Metazoa</taxon>
        <taxon>Chordata</taxon>
        <taxon>Craniata</taxon>
        <taxon>Vertebrata</taxon>
        <taxon>Euteleostomi</taxon>
        <taxon>Actinopterygii</taxon>
        <taxon>Neopterygii</taxon>
        <taxon>Teleostei</taxon>
        <taxon>Neoteleostei</taxon>
        <taxon>Acanthomorphata</taxon>
        <taxon>Ovalentaria</taxon>
        <taxon>Cichlomorphae</taxon>
        <taxon>Cichliformes</taxon>
        <taxon>Cichlidae</taxon>
        <taxon>African cichlids</taxon>
        <taxon>Pseudocrenilabrinae</taxon>
        <taxon>Lamprologini</taxon>
        <taxon>Neolamprologus</taxon>
    </lineage>
</organism>
<dbReference type="Proteomes" id="UP000261580">
    <property type="component" value="Unassembled WGS sequence"/>
</dbReference>
<protein>
    <recommendedName>
        <fullName evidence="3">2'-deoxynucleoside 5'-phosphate N-hydrolase 1</fullName>
    </recommendedName>
</protein>
<reference evidence="1" key="2">
    <citation type="submission" date="2025-09" db="UniProtKB">
        <authorList>
            <consortium name="Ensembl"/>
        </authorList>
    </citation>
    <scope>IDENTIFICATION</scope>
</reference>
<dbReference type="GO" id="GO:0070694">
    <property type="term" value="F:5-hydroxymethyl-dUMP N-hydrolase activity"/>
    <property type="evidence" value="ECO:0007669"/>
    <property type="project" value="TreeGrafter"/>
</dbReference>
<keyword evidence="2" id="KW-1185">Reference proteome</keyword>
<dbReference type="Bgee" id="ENSNBRG00000009389">
    <property type="expression patterns" value="Expressed in skeletal muscle tissue and 5 other cell types or tissues"/>
</dbReference>
<dbReference type="Ensembl" id="ENSNBRT00000012385.1">
    <property type="protein sequence ID" value="ENSNBRP00000012044.1"/>
    <property type="gene ID" value="ENSNBRG00000009389.1"/>
</dbReference>
<dbReference type="STRING" id="32507.ENSNBRP00000012044"/>
<dbReference type="GO" id="GO:0009159">
    <property type="term" value="P:deoxyribonucleoside monophosphate catabolic process"/>
    <property type="evidence" value="ECO:0007669"/>
    <property type="project" value="TreeGrafter"/>
</dbReference>
<dbReference type="PANTHER" id="PTHR15364:SF0">
    <property type="entry name" value="2'-DEOXYNUCLEOSIDE 5'-PHOSPHATE N-HYDROLASE 1"/>
    <property type="match status" value="1"/>
</dbReference>
<evidence type="ECO:0000313" key="2">
    <source>
        <dbReference type="Proteomes" id="UP000261580"/>
    </source>
</evidence>
<evidence type="ECO:0000313" key="1">
    <source>
        <dbReference type="Ensembl" id="ENSNBRP00000012044.1"/>
    </source>
</evidence>
<sequence>RPAGGQRSPLCGVYFCGSIRGGRDDVHVYRRIVHALQSYGTVLTEHVSSAELSDRGQRSHTENSYAHMNKGRTVRHLIIAVKVCLYVTFTKVGSPLKFALWQQSLIQRCVWGYRPASEETAADEAFGNSLINLVMFASR</sequence>
<dbReference type="GO" id="GO:0005634">
    <property type="term" value="C:nucleus"/>
    <property type="evidence" value="ECO:0007669"/>
    <property type="project" value="TreeGrafter"/>
</dbReference>
<dbReference type="AlphaFoldDB" id="A0A3Q4MJE9"/>
<dbReference type="Gene3D" id="3.40.50.450">
    <property type="match status" value="1"/>
</dbReference>
<proteinExistence type="predicted"/>
<accession>A0A3Q4MJE9</accession>
<dbReference type="GeneTree" id="ENSGT00940000181844"/>